<accession>A0AC61D912</accession>
<dbReference type="EMBL" id="PEDL01000048">
    <property type="protein sequence ID" value="PHV69186.1"/>
    <property type="molecule type" value="Genomic_DNA"/>
</dbReference>
<protein>
    <submittedName>
        <fullName evidence="1">Uncharacterized protein</fullName>
    </submittedName>
</protein>
<comment type="caution">
    <text evidence="1">The sequence shown here is derived from an EMBL/GenBank/DDBJ whole genome shotgun (WGS) entry which is preliminary data.</text>
</comment>
<keyword evidence="2" id="KW-1185">Reference proteome</keyword>
<name>A0AC61D912_9FIRM</name>
<reference evidence="1" key="1">
    <citation type="submission" date="2017-10" db="EMBL/GenBank/DDBJ databases">
        <title>Genome sequence of cellulolytic Lachnospiraceae bacterium XHS1971 isolated from hotspring sediment.</title>
        <authorList>
            <person name="Vasudevan G."/>
            <person name="Joshi A.J."/>
            <person name="Hivarkar S."/>
            <person name="Lanjekar V.B."/>
            <person name="Dhakephalkar P.K."/>
            <person name="Dagar S."/>
        </authorList>
    </citation>
    <scope>NUCLEOTIDE SEQUENCE</scope>
    <source>
        <strain evidence="1">XHS1971</strain>
    </source>
</reference>
<gene>
    <name evidence="1" type="ORF">CS063_17270</name>
</gene>
<evidence type="ECO:0000313" key="1">
    <source>
        <dbReference type="EMBL" id="PHV69186.1"/>
    </source>
</evidence>
<organism evidence="1 2">
    <name type="scientific">Sporanaerobium hydrogeniformans</name>
    <dbReference type="NCBI Taxonomy" id="3072179"/>
    <lineage>
        <taxon>Bacteria</taxon>
        <taxon>Bacillati</taxon>
        <taxon>Bacillota</taxon>
        <taxon>Clostridia</taxon>
        <taxon>Lachnospirales</taxon>
        <taxon>Lachnospiraceae</taxon>
        <taxon>Sporanaerobium</taxon>
    </lineage>
</organism>
<evidence type="ECO:0000313" key="2">
    <source>
        <dbReference type="Proteomes" id="UP000224460"/>
    </source>
</evidence>
<sequence>MTGDFYIDFLYLIIYSFLGWIAEVIYCSIPNRHFINRGFLNGPLCPIYGFGALLVITILKPFSYHVLLVFIVGLVLTGLLEYITSFVMEKLFHARWWDYSKRKYNINGRVCLLNASLFGGLCVVTLFFIHPLIEQLVEALSYIVVQTCAILFIIIGTVDLTLTVQVVYNLNEKLEKLKELSIEIKEHLDEKQLYIEERLEDRIILLRQNIQENKIKSKGLKRLSEEFHQIQENTRFIHRRLIKAFPKMESKKFQMQLKFIQAAIKNKQRK</sequence>
<dbReference type="Proteomes" id="UP000224460">
    <property type="component" value="Unassembled WGS sequence"/>
</dbReference>
<proteinExistence type="predicted"/>